<organism evidence="4">
    <name type="scientific">Hydatigena taeniaeformis</name>
    <name type="common">Feline tapeworm</name>
    <name type="synonym">Taenia taeniaeformis</name>
    <dbReference type="NCBI Taxonomy" id="6205"/>
    <lineage>
        <taxon>Eukaryota</taxon>
        <taxon>Metazoa</taxon>
        <taxon>Spiralia</taxon>
        <taxon>Lophotrochozoa</taxon>
        <taxon>Platyhelminthes</taxon>
        <taxon>Cestoda</taxon>
        <taxon>Eucestoda</taxon>
        <taxon>Cyclophyllidea</taxon>
        <taxon>Taeniidae</taxon>
        <taxon>Hydatigera</taxon>
    </lineage>
</organism>
<keyword evidence="1" id="KW-0472">Membrane</keyword>
<name>A0A0R3WPM1_HYDTA</name>
<accession>A0A0R3WPM1</accession>
<gene>
    <name evidence="2" type="ORF">TTAC_LOCUS2696</name>
</gene>
<keyword evidence="3" id="KW-1185">Reference proteome</keyword>
<dbReference type="AlphaFoldDB" id="A0A0R3WPM1"/>
<protein>
    <submittedName>
        <fullName evidence="4">ANK_REP_REGION domain-containing protein</fullName>
    </submittedName>
</protein>
<evidence type="ECO:0000313" key="3">
    <source>
        <dbReference type="Proteomes" id="UP000274429"/>
    </source>
</evidence>
<keyword evidence="1" id="KW-1133">Transmembrane helix</keyword>
<reference evidence="2 3" key="2">
    <citation type="submission" date="2018-11" db="EMBL/GenBank/DDBJ databases">
        <authorList>
            <consortium name="Pathogen Informatics"/>
        </authorList>
    </citation>
    <scope>NUCLEOTIDE SEQUENCE [LARGE SCALE GENOMIC DNA]</scope>
</reference>
<dbReference type="Proteomes" id="UP000274429">
    <property type="component" value="Unassembled WGS sequence"/>
</dbReference>
<evidence type="ECO:0000313" key="4">
    <source>
        <dbReference type="WBParaSite" id="TTAC_0000271101-mRNA-1"/>
    </source>
</evidence>
<evidence type="ECO:0000313" key="2">
    <source>
        <dbReference type="EMBL" id="VDM20908.1"/>
    </source>
</evidence>
<sequence>MVLLVSCVISELIAITFIAFFFKESDEIINVVDSRNENDLGLIKAVQALSMGLQTFLSSGLLIGKKTMFKAFKELEDSLSIHLKDRPDIVINAIYQRLQVKETLAIQNEVMHYLAALQKDSTELNKKVAVVSNFLADLASAEVSLARTLKKECNPIEQCKTAIELLNASTLSLTSIPTEKSLVTESVTALQNFKVELDPWFLLVPNLNQSLAHMKVQLSNPSSSLTIDLSPNVEVVWRQVELQVNSLIRTIQGLEQEVVSSLNKTTRTSVTAAISSVGGVLVCLLLLMGVFVIGFVQIIVKERCLQKPRKFRKDISACRSSIFILCSFLVVIAVLLTVLIVCTTFGSSLFYTEGCVYLKEDKHLAIFDAVLSGYMQSIWEQISGEAIFGLPPPRHLLSAAIHECRESGASLFVLIGWHSFPDLLTLLHSENVQGVIQDGRYELMEILQAEQNGLVSADAGSYVNSSLSRLIMTLDEVQRVIREITLRKLDFERTKEVLEKLQALRSLVPSLEGPGDIFTELCHRVPEMQRTLEEIDSTTNTYIISSQLAKRFLLNIINIATVSPYTNGRRCDLRNSSVLDNLLSDVYTNTTWHLCHLCTPLMRSLVERLFPCNGLPVHFLNLIDTVCGREGLLARVYAWGVVVWIEMSLLFLLHLPLLLGIAVVRKVLAKANA</sequence>
<feature type="transmembrane region" description="Helical" evidence="1">
    <location>
        <begin position="321"/>
        <end position="341"/>
    </location>
</feature>
<reference evidence="4" key="1">
    <citation type="submission" date="2017-02" db="UniProtKB">
        <authorList>
            <consortium name="WormBaseParasite"/>
        </authorList>
    </citation>
    <scope>IDENTIFICATION</scope>
</reference>
<dbReference type="OrthoDB" id="6262148at2759"/>
<dbReference type="EMBL" id="UYWX01001394">
    <property type="protein sequence ID" value="VDM20908.1"/>
    <property type="molecule type" value="Genomic_DNA"/>
</dbReference>
<keyword evidence="1" id="KW-0812">Transmembrane</keyword>
<proteinExistence type="predicted"/>
<feature type="transmembrane region" description="Helical" evidence="1">
    <location>
        <begin position="636"/>
        <end position="664"/>
    </location>
</feature>
<feature type="transmembrane region" description="Helical" evidence="1">
    <location>
        <begin position="277"/>
        <end position="300"/>
    </location>
</feature>
<evidence type="ECO:0000256" key="1">
    <source>
        <dbReference type="SAM" id="Phobius"/>
    </source>
</evidence>
<dbReference type="WBParaSite" id="TTAC_0000271101-mRNA-1">
    <property type="protein sequence ID" value="TTAC_0000271101-mRNA-1"/>
    <property type="gene ID" value="TTAC_0000271101"/>
</dbReference>